<evidence type="ECO:0000256" key="1">
    <source>
        <dbReference type="SAM" id="Phobius"/>
    </source>
</evidence>
<gene>
    <name evidence="2" type="ORF">CTZ28_14820</name>
</gene>
<accession>A0A3M0IBH9</accession>
<dbReference type="RefSeq" id="WP_121889831.1">
    <property type="nucleotide sequence ID" value="NZ_PENI01000007.1"/>
</dbReference>
<dbReference type="OrthoDB" id="4239402at2"/>
<organism evidence="2 3">
    <name type="scientific">Streptomyces shenzhenensis</name>
    <dbReference type="NCBI Taxonomy" id="943815"/>
    <lineage>
        <taxon>Bacteria</taxon>
        <taxon>Bacillati</taxon>
        <taxon>Actinomycetota</taxon>
        <taxon>Actinomycetes</taxon>
        <taxon>Kitasatosporales</taxon>
        <taxon>Streptomycetaceae</taxon>
        <taxon>Streptomyces</taxon>
    </lineage>
</organism>
<keyword evidence="1" id="KW-0812">Transmembrane</keyword>
<protein>
    <submittedName>
        <fullName evidence="2">Uncharacterized protein</fullName>
    </submittedName>
</protein>
<name>A0A3M0IBH9_9ACTN</name>
<feature type="transmembrane region" description="Helical" evidence="1">
    <location>
        <begin position="96"/>
        <end position="122"/>
    </location>
</feature>
<sequence>MADPAQSGTELGVVFERVLAQALGSGQIAEALARPGAPLDRERLHARASSARTAITAAAAVEYQDYLAARAAAAGRAGRAQTEGDAGATPRRAGGLLALFAVLVPSLSAVAAAVFLLSGYGLRAVGGRPYVGDGLIMAGLLAAAVAAGAAIGDLIWLLATAVRNRSGEERGTPADADPEVAAARAAWELALLERGMTPFLLGRIEEARMRERGDRAIR</sequence>
<keyword evidence="1" id="KW-1133">Transmembrane helix</keyword>
<dbReference type="AlphaFoldDB" id="A0A3M0IBH9"/>
<dbReference type="EMBL" id="PENI01000007">
    <property type="protein sequence ID" value="RMB85390.1"/>
    <property type="molecule type" value="Genomic_DNA"/>
</dbReference>
<keyword evidence="1" id="KW-0472">Membrane</keyword>
<evidence type="ECO:0000313" key="3">
    <source>
        <dbReference type="Proteomes" id="UP000270471"/>
    </source>
</evidence>
<evidence type="ECO:0000313" key="2">
    <source>
        <dbReference type="EMBL" id="RMB85390.1"/>
    </source>
</evidence>
<dbReference type="Proteomes" id="UP000270471">
    <property type="component" value="Unassembled WGS sequence"/>
</dbReference>
<reference evidence="2 3" key="1">
    <citation type="submission" date="2017-11" db="EMBL/GenBank/DDBJ databases">
        <title>Draft genome of actinobacteria isolated from guarana (Paullinia cupana (Mart.) Ducke.</title>
        <authorList>
            <person name="Siqueira K.A."/>
            <person name="Liotti R.G."/>
            <person name="Mendes T.A.O."/>
            <person name="Soares M.A."/>
        </authorList>
    </citation>
    <scope>NUCLEOTIDE SEQUENCE [LARGE SCALE GENOMIC DNA]</scope>
    <source>
        <strain evidence="2 3">193</strain>
    </source>
</reference>
<keyword evidence="3" id="KW-1185">Reference proteome</keyword>
<proteinExistence type="predicted"/>
<comment type="caution">
    <text evidence="2">The sequence shown here is derived from an EMBL/GenBank/DDBJ whole genome shotgun (WGS) entry which is preliminary data.</text>
</comment>
<feature type="transmembrane region" description="Helical" evidence="1">
    <location>
        <begin position="134"/>
        <end position="159"/>
    </location>
</feature>